<protein>
    <submittedName>
        <fullName evidence="8">Elicitin</fullName>
    </submittedName>
</protein>
<keyword evidence="5" id="KW-1015">Disulfide bond</keyword>
<evidence type="ECO:0000313" key="9">
    <source>
        <dbReference type="Proteomes" id="UP000237271"/>
    </source>
</evidence>
<comment type="similarity">
    <text evidence="2">Belongs to the elicitin family.</text>
</comment>
<keyword evidence="3" id="KW-0964">Secreted</keyword>
<evidence type="ECO:0000313" key="8">
    <source>
        <dbReference type="EMBL" id="POM76498.1"/>
    </source>
</evidence>
<dbReference type="GO" id="GO:0052040">
    <property type="term" value="P:symbiont-mediated perturbation of host programmed cell death"/>
    <property type="evidence" value="ECO:0007669"/>
    <property type="project" value="UniProtKB-KW"/>
</dbReference>
<name>A0A2P4YFB0_9STRA</name>
<feature type="region of interest" description="Disordered" evidence="6">
    <location>
        <begin position="249"/>
        <end position="268"/>
    </location>
</feature>
<sequence length="391" mass="41415">MKSFAVAFAAVVSTVSAASTSGSYADCSSTVLSALLTDQYIDQCATDSGYVFTAASIPDQDTIDKMCASTACQNLLADVTAMGLSECVIPLKHGQHVDGYDSSDYDHFVCEFGFDSDGHDSHTGSYHLIIDFDHDDDDDGHCMKLFFIGTVASALVQSVTADVCAIATLAKVLTNQYIDQCATDSDYVFTSGAQPTPEEVSGMCASDACHSLLADVEAMNLTECTLPIGSGIYLFADLIDYVSDQCAADTPEPTTTTPAPTPVPTTATPAPTTAVASCTSAQLRYLLTSTYEAQCVTDTSYSFTAPYSPTDAQVAAMCASESCVNLFAYVSSMVTTDCLHDRNTGTDNYSTADNSTDTCSDNCYTGTDNGYPSTNYSRGFVYFSSIEIFVD</sequence>
<dbReference type="AlphaFoldDB" id="A0A2P4YFB0"/>
<dbReference type="SMART" id="SM01187">
    <property type="entry name" value="Elicitin"/>
    <property type="match status" value="3"/>
</dbReference>
<evidence type="ECO:0000256" key="4">
    <source>
        <dbReference type="ARBA" id="ARBA00022978"/>
    </source>
</evidence>
<dbReference type="Pfam" id="PF00964">
    <property type="entry name" value="Elicitin"/>
    <property type="match status" value="3"/>
</dbReference>
<proteinExistence type="inferred from homology"/>
<dbReference type="Proteomes" id="UP000237271">
    <property type="component" value="Unassembled WGS sequence"/>
</dbReference>
<feature type="chain" id="PRO_5015130454" evidence="7">
    <location>
        <begin position="18"/>
        <end position="391"/>
    </location>
</feature>
<dbReference type="Gene3D" id="1.10.239.10">
    <property type="entry name" value="Elicitin domain"/>
    <property type="match status" value="3"/>
</dbReference>
<dbReference type="OrthoDB" id="127657at2759"/>
<dbReference type="SUPFAM" id="SSF48647">
    <property type="entry name" value="Fungal elicitin"/>
    <property type="match status" value="3"/>
</dbReference>
<comment type="caution">
    <text evidence="8">The sequence shown here is derived from an EMBL/GenBank/DDBJ whole genome shotgun (WGS) entry which is preliminary data.</text>
</comment>
<evidence type="ECO:0000256" key="2">
    <source>
        <dbReference type="ARBA" id="ARBA00009544"/>
    </source>
</evidence>
<dbReference type="EMBL" id="NCKW01003431">
    <property type="protein sequence ID" value="POM76498.1"/>
    <property type="molecule type" value="Genomic_DNA"/>
</dbReference>
<gene>
    <name evidence="8" type="ORF">PHPALM_6257</name>
</gene>
<dbReference type="InterPro" id="IPR002200">
    <property type="entry name" value="Elicitin"/>
</dbReference>
<keyword evidence="4" id="KW-0928">Hypersensitive response elicitation</keyword>
<dbReference type="InterPro" id="IPR036470">
    <property type="entry name" value="Elicitin_sf"/>
</dbReference>
<accession>A0A2P4YFB0</accession>
<comment type="subcellular location">
    <subcellularLocation>
        <location evidence="1">Secreted</location>
    </subcellularLocation>
</comment>
<evidence type="ECO:0000256" key="1">
    <source>
        <dbReference type="ARBA" id="ARBA00004613"/>
    </source>
</evidence>
<reference evidence="8 9" key="1">
    <citation type="journal article" date="2017" name="Genome Biol. Evol.">
        <title>Phytophthora megakarya and P. palmivora, closely related causal agents of cacao black pod rot, underwent increases in genome sizes and gene numbers by different mechanisms.</title>
        <authorList>
            <person name="Ali S.S."/>
            <person name="Shao J."/>
            <person name="Lary D.J."/>
            <person name="Kronmiller B."/>
            <person name="Shen D."/>
            <person name="Strem M.D."/>
            <person name="Amoako-Attah I."/>
            <person name="Akrofi A.Y."/>
            <person name="Begoude B.A."/>
            <person name="Ten Hoopen G.M."/>
            <person name="Coulibaly K."/>
            <person name="Kebe B.I."/>
            <person name="Melnick R.L."/>
            <person name="Guiltinan M.J."/>
            <person name="Tyler B.M."/>
            <person name="Meinhardt L.W."/>
            <person name="Bailey B.A."/>
        </authorList>
    </citation>
    <scope>NUCLEOTIDE SEQUENCE [LARGE SCALE GENOMIC DNA]</scope>
    <source>
        <strain evidence="9">sbr112.9</strain>
    </source>
</reference>
<evidence type="ECO:0000256" key="7">
    <source>
        <dbReference type="SAM" id="SignalP"/>
    </source>
</evidence>
<evidence type="ECO:0000256" key="3">
    <source>
        <dbReference type="ARBA" id="ARBA00022525"/>
    </source>
</evidence>
<keyword evidence="7" id="KW-0732">Signal</keyword>
<keyword evidence="9" id="KW-1185">Reference proteome</keyword>
<organism evidence="8 9">
    <name type="scientific">Phytophthora palmivora</name>
    <dbReference type="NCBI Taxonomy" id="4796"/>
    <lineage>
        <taxon>Eukaryota</taxon>
        <taxon>Sar</taxon>
        <taxon>Stramenopiles</taxon>
        <taxon>Oomycota</taxon>
        <taxon>Peronosporomycetes</taxon>
        <taxon>Peronosporales</taxon>
        <taxon>Peronosporaceae</taxon>
        <taxon>Phytophthora</taxon>
    </lineage>
</organism>
<evidence type="ECO:0000256" key="5">
    <source>
        <dbReference type="ARBA" id="ARBA00023157"/>
    </source>
</evidence>
<evidence type="ECO:0000256" key="6">
    <source>
        <dbReference type="SAM" id="MobiDB-lite"/>
    </source>
</evidence>
<feature type="signal peptide" evidence="7">
    <location>
        <begin position="1"/>
        <end position="17"/>
    </location>
</feature>
<dbReference type="GO" id="GO:0005576">
    <property type="term" value="C:extracellular region"/>
    <property type="evidence" value="ECO:0007669"/>
    <property type="project" value="UniProtKB-SubCell"/>
</dbReference>